<evidence type="ECO:0000259" key="2">
    <source>
        <dbReference type="SMART" id="SM00507"/>
    </source>
</evidence>
<comment type="caution">
    <text evidence="3">The sequence shown here is derived from an EMBL/GenBank/DDBJ whole genome shotgun (WGS) entry which is preliminary data.</text>
</comment>
<dbReference type="InterPro" id="IPR002711">
    <property type="entry name" value="HNH"/>
</dbReference>
<dbReference type="Pfam" id="PF01844">
    <property type="entry name" value="HNH"/>
    <property type="match status" value="1"/>
</dbReference>
<dbReference type="Proteomes" id="UP001604282">
    <property type="component" value="Unassembled WGS sequence"/>
</dbReference>
<dbReference type="RefSeq" id="WP_392879446.1">
    <property type="nucleotide sequence ID" value="NZ_JBICZW010000002.1"/>
</dbReference>
<sequence length="260" mass="29728">MSTALERGGRGDQDVSVWLMVLTAHQGLCVYCGGSASTTIDHEIPVAARGADIWWNFMPSCARCNRWKNGRSAREWVRDMDLHTRYPELRFSKRAMPARVYAGILRRVERTQRELADPDRRDWFRHHYDLGRHKGKAETLQALERCKEELRGYPHRPWHTPKVRDTQADLCVRLMCCGHMHPDAKWMNTALTDAEYEAFRRAAYRERLSPGELLGKAVRRYLADSAYDPDAQTPDAQTPDAQAPDAQAPDAQAPGARRDG</sequence>
<dbReference type="GO" id="GO:0004519">
    <property type="term" value="F:endonuclease activity"/>
    <property type="evidence" value="ECO:0007669"/>
    <property type="project" value="UniProtKB-KW"/>
</dbReference>
<dbReference type="InterPro" id="IPR003615">
    <property type="entry name" value="HNH_nuc"/>
</dbReference>
<gene>
    <name evidence="3" type="ORF">ACGFYS_04010</name>
</gene>
<reference evidence="3 4" key="1">
    <citation type="submission" date="2024-10" db="EMBL/GenBank/DDBJ databases">
        <title>The Natural Products Discovery Center: Release of the First 8490 Sequenced Strains for Exploring Actinobacteria Biosynthetic Diversity.</title>
        <authorList>
            <person name="Kalkreuter E."/>
            <person name="Kautsar S.A."/>
            <person name="Yang D."/>
            <person name="Bader C.D."/>
            <person name="Teijaro C.N."/>
            <person name="Fluegel L."/>
            <person name="Davis C.M."/>
            <person name="Simpson J.R."/>
            <person name="Lauterbach L."/>
            <person name="Steele A.D."/>
            <person name="Gui C."/>
            <person name="Meng S."/>
            <person name="Li G."/>
            <person name="Viehrig K."/>
            <person name="Ye F."/>
            <person name="Su P."/>
            <person name="Kiefer A.F."/>
            <person name="Nichols A."/>
            <person name="Cepeda A.J."/>
            <person name="Yan W."/>
            <person name="Fan B."/>
            <person name="Jiang Y."/>
            <person name="Adhikari A."/>
            <person name="Zheng C.-J."/>
            <person name="Schuster L."/>
            <person name="Cowan T.M."/>
            <person name="Smanski M.J."/>
            <person name="Chevrette M.G."/>
            <person name="De Carvalho L.P.S."/>
            <person name="Shen B."/>
        </authorList>
    </citation>
    <scope>NUCLEOTIDE SEQUENCE [LARGE SCALE GENOMIC DNA]</scope>
    <source>
        <strain evidence="3 4">NPDC048229</strain>
    </source>
</reference>
<keyword evidence="3" id="KW-0378">Hydrolase</keyword>
<keyword evidence="4" id="KW-1185">Reference proteome</keyword>
<feature type="region of interest" description="Disordered" evidence="1">
    <location>
        <begin position="225"/>
        <end position="260"/>
    </location>
</feature>
<evidence type="ECO:0000313" key="4">
    <source>
        <dbReference type="Proteomes" id="UP001604282"/>
    </source>
</evidence>
<dbReference type="EMBL" id="JBICZW010000002">
    <property type="protein sequence ID" value="MFG3188083.1"/>
    <property type="molecule type" value="Genomic_DNA"/>
</dbReference>
<keyword evidence="3" id="KW-0255">Endonuclease</keyword>
<dbReference type="Gene3D" id="1.10.30.50">
    <property type="match status" value="1"/>
</dbReference>
<name>A0ABW7BKN8_9ACTN</name>
<accession>A0ABW7BKN8</accession>
<dbReference type="SMART" id="SM00507">
    <property type="entry name" value="HNHc"/>
    <property type="match status" value="1"/>
</dbReference>
<feature type="domain" description="HNH nuclease" evidence="2">
    <location>
        <begin position="16"/>
        <end position="66"/>
    </location>
</feature>
<evidence type="ECO:0000256" key="1">
    <source>
        <dbReference type="SAM" id="MobiDB-lite"/>
    </source>
</evidence>
<proteinExistence type="predicted"/>
<protein>
    <submittedName>
        <fullName evidence="3">HNH endonuclease signature motif containing protein</fullName>
    </submittedName>
</protein>
<keyword evidence="3" id="KW-0540">Nuclease</keyword>
<dbReference type="CDD" id="cd00085">
    <property type="entry name" value="HNHc"/>
    <property type="match status" value="1"/>
</dbReference>
<organism evidence="3 4">
    <name type="scientific">Streptomyces omiyaensis</name>
    <dbReference type="NCBI Taxonomy" id="68247"/>
    <lineage>
        <taxon>Bacteria</taxon>
        <taxon>Bacillati</taxon>
        <taxon>Actinomycetota</taxon>
        <taxon>Actinomycetes</taxon>
        <taxon>Kitasatosporales</taxon>
        <taxon>Streptomycetaceae</taxon>
        <taxon>Streptomyces</taxon>
    </lineage>
</organism>
<evidence type="ECO:0000313" key="3">
    <source>
        <dbReference type="EMBL" id="MFG3188083.1"/>
    </source>
</evidence>
<feature type="compositionally biased region" description="Low complexity" evidence="1">
    <location>
        <begin position="228"/>
        <end position="254"/>
    </location>
</feature>